<feature type="region of interest" description="Disordered" evidence="1">
    <location>
        <begin position="1"/>
        <end position="172"/>
    </location>
</feature>
<dbReference type="EMBL" id="WIXP02000004">
    <property type="protein sequence ID" value="KAF6211961.1"/>
    <property type="molecule type" value="Genomic_DNA"/>
</dbReference>
<feature type="compositionally biased region" description="Basic and acidic residues" evidence="1">
    <location>
        <begin position="478"/>
        <end position="490"/>
    </location>
</feature>
<dbReference type="PANTHER" id="PTHR46576:SF1">
    <property type="entry name" value="BROMO ADJACENT HOMOLOGY DOMAIN-CONTAINING 1 PROTEIN"/>
    <property type="match status" value="1"/>
</dbReference>
<name>A0A6A4JTR2_APOLU</name>
<reference evidence="2" key="1">
    <citation type="journal article" date="2021" name="Mol. Ecol. Resour.">
        <title>Apolygus lucorum genome provides insights into omnivorousness and mesophyll feeding.</title>
        <authorList>
            <person name="Liu Y."/>
            <person name="Liu H."/>
            <person name="Wang H."/>
            <person name="Huang T."/>
            <person name="Liu B."/>
            <person name="Yang B."/>
            <person name="Yin L."/>
            <person name="Li B."/>
            <person name="Zhang Y."/>
            <person name="Zhang S."/>
            <person name="Jiang F."/>
            <person name="Zhang X."/>
            <person name="Ren Y."/>
            <person name="Wang B."/>
            <person name="Wang S."/>
            <person name="Lu Y."/>
            <person name="Wu K."/>
            <person name="Fan W."/>
            <person name="Wang G."/>
        </authorList>
    </citation>
    <scope>NUCLEOTIDE SEQUENCE</scope>
    <source>
        <strain evidence="2">12Hb</strain>
    </source>
</reference>
<feature type="compositionally biased region" description="Basic residues" evidence="1">
    <location>
        <begin position="313"/>
        <end position="325"/>
    </location>
</feature>
<dbReference type="GO" id="GO:0031507">
    <property type="term" value="P:heterochromatin formation"/>
    <property type="evidence" value="ECO:0007669"/>
    <property type="project" value="TreeGrafter"/>
</dbReference>
<feature type="compositionally biased region" description="Basic and acidic residues" evidence="1">
    <location>
        <begin position="69"/>
        <end position="78"/>
    </location>
</feature>
<comment type="caution">
    <text evidence="2">The sequence shown here is derived from an EMBL/GenBank/DDBJ whole genome shotgun (WGS) entry which is preliminary data.</text>
</comment>
<feature type="compositionally biased region" description="Basic and acidic residues" evidence="1">
    <location>
        <begin position="398"/>
        <end position="408"/>
    </location>
</feature>
<proteinExistence type="predicted"/>
<feature type="compositionally biased region" description="Basic and acidic residues" evidence="1">
    <location>
        <begin position="623"/>
        <end position="635"/>
    </location>
</feature>
<accession>A0A6A4JTR2</accession>
<dbReference type="GO" id="GO:0000976">
    <property type="term" value="F:transcription cis-regulatory region binding"/>
    <property type="evidence" value="ECO:0007669"/>
    <property type="project" value="TreeGrafter"/>
</dbReference>
<keyword evidence="3" id="KW-1185">Reference proteome</keyword>
<feature type="compositionally biased region" description="Basic and acidic residues" evidence="1">
    <location>
        <begin position="326"/>
        <end position="358"/>
    </location>
</feature>
<feature type="compositionally biased region" description="Basic and acidic residues" evidence="1">
    <location>
        <begin position="372"/>
        <end position="382"/>
    </location>
</feature>
<feature type="compositionally biased region" description="Polar residues" evidence="1">
    <location>
        <begin position="639"/>
        <end position="652"/>
    </location>
</feature>
<feature type="region of interest" description="Disordered" evidence="1">
    <location>
        <begin position="304"/>
        <end position="414"/>
    </location>
</feature>
<protein>
    <submittedName>
        <fullName evidence="2">Uncharacterized protein</fullName>
    </submittedName>
</protein>
<gene>
    <name evidence="2" type="ORF">GE061_012478</name>
</gene>
<feature type="region of interest" description="Disordered" evidence="1">
    <location>
        <begin position="623"/>
        <end position="659"/>
    </location>
</feature>
<feature type="region of interest" description="Disordered" evidence="1">
    <location>
        <begin position="452"/>
        <end position="587"/>
    </location>
</feature>
<evidence type="ECO:0000313" key="2">
    <source>
        <dbReference type="EMBL" id="KAF6211961.1"/>
    </source>
</evidence>
<evidence type="ECO:0000256" key="1">
    <source>
        <dbReference type="SAM" id="MobiDB-lite"/>
    </source>
</evidence>
<feature type="compositionally biased region" description="Basic and acidic residues" evidence="1">
    <location>
        <begin position="106"/>
        <end position="132"/>
    </location>
</feature>
<organism evidence="2 3">
    <name type="scientific">Apolygus lucorum</name>
    <name type="common">Small green plant bug</name>
    <name type="synonym">Lygocoris lucorum</name>
    <dbReference type="NCBI Taxonomy" id="248454"/>
    <lineage>
        <taxon>Eukaryota</taxon>
        <taxon>Metazoa</taxon>
        <taxon>Ecdysozoa</taxon>
        <taxon>Arthropoda</taxon>
        <taxon>Hexapoda</taxon>
        <taxon>Insecta</taxon>
        <taxon>Pterygota</taxon>
        <taxon>Neoptera</taxon>
        <taxon>Paraneoptera</taxon>
        <taxon>Hemiptera</taxon>
        <taxon>Heteroptera</taxon>
        <taxon>Panheteroptera</taxon>
        <taxon>Cimicomorpha</taxon>
        <taxon>Miridae</taxon>
        <taxon>Mirini</taxon>
        <taxon>Apolygus</taxon>
    </lineage>
</organism>
<dbReference type="GO" id="GO:0003682">
    <property type="term" value="F:chromatin binding"/>
    <property type="evidence" value="ECO:0007669"/>
    <property type="project" value="TreeGrafter"/>
</dbReference>
<dbReference type="PANTHER" id="PTHR46576">
    <property type="entry name" value="BROMO ADJACENT HOMOLOGY DOMAIN-CONTAINING 1 PROTEIN"/>
    <property type="match status" value="1"/>
</dbReference>
<feature type="compositionally biased region" description="Basic residues" evidence="1">
    <location>
        <begin position="79"/>
        <end position="89"/>
    </location>
</feature>
<feature type="compositionally biased region" description="Basic residues" evidence="1">
    <location>
        <begin position="387"/>
        <end position="396"/>
    </location>
</feature>
<feature type="compositionally biased region" description="Basic residues" evidence="1">
    <location>
        <begin position="468"/>
        <end position="477"/>
    </location>
</feature>
<dbReference type="InterPro" id="IPR053032">
    <property type="entry name" value="BAH_domain-containing"/>
</dbReference>
<feature type="compositionally biased region" description="Basic and acidic residues" evidence="1">
    <location>
        <begin position="208"/>
        <end position="259"/>
    </location>
</feature>
<feature type="compositionally biased region" description="Low complexity" evidence="1">
    <location>
        <begin position="517"/>
        <end position="530"/>
    </location>
</feature>
<feature type="region of interest" description="Disordered" evidence="1">
    <location>
        <begin position="201"/>
        <end position="283"/>
    </location>
</feature>
<dbReference type="Proteomes" id="UP000466442">
    <property type="component" value="Unassembled WGS sequence"/>
</dbReference>
<dbReference type="GO" id="GO:0045892">
    <property type="term" value="P:negative regulation of DNA-templated transcription"/>
    <property type="evidence" value="ECO:0007669"/>
    <property type="project" value="TreeGrafter"/>
</dbReference>
<sequence length="805" mass="90114">MPKSLVPAKKRPTQTARPLRSGSATKPTVKKAKPKPKTASGASKPGGKPAAKPALGSKPDKLKVKKPAVKKEVNDKKKVVPKKSIKVTAKKTAPGKCKKKVPAAPKKADKEKTEKIHIKKEKDDSNTIKEPVEVVIHVKKPKAKSVPKNDPKTGVASGKIKKPKSVKNTQMKKDLLKKLTGKMDGKLESVVNTILEVAVVKKVHAKNKPSDETHKEKKKTKEPSKKKSKDAKLDQKKTEIKEEPVDKVEIPEIAKEVMKEPVVVNKPEDKSEQSEGSVQVKELNDEDIRKMEIKKEIIDEFIEEEEKQSKAKLERKKPFLKKPKMKPKDIVKKEDNVKEKEEDRLEGKPLPDEGKEESGVVDISKQSSTSNEGEKSCKKGELVNKQLKAKSTKGKKGSSNDKSDNEEKLPEDEELKAKRMKLYGFWNGPKRHRVASLNAIAKVHCLYENESRGAMNEMLDKSVSKGKIGTRKIRRKNYKESESDERKESDDSVLEVPKRSLRTAPGMRGVGRHYDVETSSSSAPSSSSSESEVEDDKPEKPVPSPKVEPKKQKVFVPKGKLVKVKKEEKQEAVVEETIQEEPEKKVRKRRRRCELMMDLKDMVVRKRMASLNASAMLAATYSVEKKPARSDDDRRKKSAQYTTTDSTPSSTEVEPETSDEEVILSGSSKKVAVIVNQDTDVTITGLYVNSTTRSTRHCSITGMQYRISSTSHTQTESTAVTTETVIHTSDQVSVSHSWLMECGNNITSVSEDYEAKEIVFVNSLFQVYLHREETQVRRNFVEVKEGASRMNEVVFTWLALEHPGG</sequence>
<evidence type="ECO:0000313" key="3">
    <source>
        <dbReference type="Proteomes" id="UP000466442"/>
    </source>
</evidence>
<dbReference type="OrthoDB" id="1922186at2759"/>
<dbReference type="AlphaFoldDB" id="A0A6A4JTR2"/>
<dbReference type="GO" id="GO:0005677">
    <property type="term" value="C:chromatin silencing complex"/>
    <property type="evidence" value="ECO:0007669"/>
    <property type="project" value="TreeGrafter"/>
</dbReference>